<feature type="domain" description="Glycosyl transferase family 3 N-terminal" evidence="5">
    <location>
        <begin position="29"/>
        <end position="90"/>
    </location>
</feature>
<accession>A0A1I0WET7</accession>
<dbReference type="SUPFAM" id="SSF47648">
    <property type="entry name" value="Nucleoside phosphorylase/phosphoribosyltransferase N-terminal domain"/>
    <property type="match status" value="1"/>
</dbReference>
<dbReference type="InterPro" id="IPR017459">
    <property type="entry name" value="Glycosyl_Trfase_fam3_N_dom"/>
</dbReference>
<gene>
    <name evidence="3" type="primary">trpD</name>
    <name evidence="6" type="ORF">SAMN05660845_0735</name>
</gene>
<evidence type="ECO:0000256" key="2">
    <source>
        <dbReference type="ARBA" id="ARBA00022679"/>
    </source>
</evidence>
<feature type="binding site" evidence="3">
    <location>
        <position position="118"/>
    </location>
    <ligand>
        <name>Mg(2+)</name>
        <dbReference type="ChEBI" id="CHEBI:18420"/>
        <label>1</label>
    </ligand>
</feature>
<reference evidence="7" key="1">
    <citation type="submission" date="2016-10" db="EMBL/GenBank/DDBJ databases">
        <authorList>
            <person name="Varghese N."/>
            <person name="Submissions S."/>
        </authorList>
    </citation>
    <scope>NUCLEOTIDE SEQUENCE [LARGE SCALE GENOMIC DNA]</scope>
    <source>
        <strain evidence="7">DSM 21789</strain>
    </source>
</reference>
<comment type="cofactor">
    <cofactor evidence="3">
        <name>Mg(2+)</name>
        <dbReference type="ChEBI" id="CHEBI:18420"/>
    </cofactor>
    <text evidence="3">Binds 2 magnesium ions per monomer.</text>
</comment>
<dbReference type="Gene3D" id="3.40.1030.10">
    <property type="entry name" value="Nucleoside phosphorylase/phosphoribosyltransferase catalytic domain"/>
    <property type="match status" value="1"/>
</dbReference>
<dbReference type="InterPro" id="IPR036320">
    <property type="entry name" value="Glycosyl_Trfase_fam3_N_dom_sf"/>
</dbReference>
<dbReference type="InterPro" id="IPR035902">
    <property type="entry name" value="Nuc_phospho_transferase"/>
</dbReference>
<dbReference type="UniPathway" id="UPA00035">
    <property type="reaction ID" value="UER00041"/>
</dbReference>
<feature type="binding site" evidence="3">
    <location>
        <begin position="109"/>
        <end position="110"/>
    </location>
    <ligand>
        <name>5-phospho-alpha-D-ribose 1-diphosphate</name>
        <dbReference type="ChEBI" id="CHEBI:58017"/>
    </ligand>
</feature>
<keyword evidence="1 3" id="KW-0328">Glycosyltransferase</keyword>
<dbReference type="HAMAP" id="MF_00211">
    <property type="entry name" value="TrpD"/>
    <property type="match status" value="1"/>
</dbReference>
<dbReference type="EC" id="2.4.2.18" evidence="3"/>
<keyword evidence="3" id="KW-0057">Aromatic amino acid biosynthesis</keyword>
<comment type="pathway">
    <text evidence="3">Amino-acid biosynthesis; L-tryptophan biosynthesis; L-tryptophan from chorismate: step 2/5.</text>
</comment>
<feature type="binding site" evidence="3">
    <location>
        <position position="251"/>
    </location>
    <ligand>
        <name>Mg(2+)</name>
        <dbReference type="ChEBI" id="CHEBI:18420"/>
        <label>1</label>
    </ligand>
</feature>
<keyword evidence="3" id="KW-0460">Magnesium</keyword>
<dbReference type="GO" id="GO:0000287">
    <property type="term" value="F:magnesium ion binding"/>
    <property type="evidence" value="ECO:0007669"/>
    <property type="project" value="UniProtKB-UniRule"/>
</dbReference>
<dbReference type="NCBIfam" id="TIGR01245">
    <property type="entry name" value="trpD"/>
    <property type="match status" value="1"/>
</dbReference>
<dbReference type="Gene3D" id="1.20.970.10">
    <property type="entry name" value="Transferase, Pyrimidine Nucleoside Phosphorylase, Chain C"/>
    <property type="match status" value="1"/>
</dbReference>
<keyword evidence="3" id="KW-0028">Amino-acid biosynthesis</keyword>
<dbReference type="AlphaFoldDB" id="A0A1I0WET7"/>
<evidence type="ECO:0000313" key="7">
    <source>
        <dbReference type="Proteomes" id="UP000199604"/>
    </source>
</evidence>
<feature type="binding site" evidence="3">
    <location>
        <begin position="134"/>
        <end position="142"/>
    </location>
    <ligand>
        <name>5-phospho-alpha-D-ribose 1-diphosphate</name>
        <dbReference type="ChEBI" id="CHEBI:58017"/>
    </ligand>
</feature>
<dbReference type="STRING" id="498292.SAMN05660845_0735"/>
<keyword evidence="3" id="KW-0479">Metal-binding</keyword>
<feature type="binding site" evidence="3">
    <location>
        <begin position="116"/>
        <end position="119"/>
    </location>
    <ligand>
        <name>5-phospho-alpha-D-ribose 1-diphosphate</name>
        <dbReference type="ChEBI" id="CHEBI:58017"/>
    </ligand>
</feature>
<dbReference type="Pfam" id="PF00591">
    <property type="entry name" value="Glycos_transf_3"/>
    <property type="match status" value="1"/>
</dbReference>
<dbReference type="Proteomes" id="UP000199604">
    <property type="component" value="Unassembled WGS sequence"/>
</dbReference>
<feature type="binding site" evidence="3">
    <location>
        <position position="251"/>
    </location>
    <ligand>
        <name>Mg(2+)</name>
        <dbReference type="ChEBI" id="CHEBI:18420"/>
        <label>2</label>
    </ligand>
</feature>
<evidence type="ECO:0000259" key="4">
    <source>
        <dbReference type="Pfam" id="PF00591"/>
    </source>
</evidence>
<feature type="binding site" evidence="3">
    <location>
        <position position="192"/>
    </location>
    <ligand>
        <name>anthranilate</name>
        <dbReference type="ChEBI" id="CHEBI:16567"/>
        <label>2</label>
    </ligand>
</feature>
<comment type="subunit">
    <text evidence="3">Homodimer.</text>
</comment>
<feature type="domain" description="Glycosyl transferase family 3" evidence="4">
    <location>
        <begin position="100"/>
        <end position="344"/>
    </location>
</feature>
<feature type="binding site" evidence="3">
    <location>
        <position position="250"/>
    </location>
    <ligand>
        <name>Mg(2+)</name>
        <dbReference type="ChEBI" id="CHEBI:18420"/>
        <label>2</label>
    </ligand>
</feature>
<name>A0A1I0WET7_9FLAO</name>
<dbReference type="SUPFAM" id="SSF52418">
    <property type="entry name" value="Nucleoside phosphorylase/phosphoribosyltransferase catalytic domain"/>
    <property type="match status" value="1"/>
</dbReference>
<comment type="caution">
    <text evidence="3">Lacks conserved residue(s) required for the propagation of feature annotation.</text>
</comment>
<proteinExistence type="inferred from homology"/>
<evidence type="ECO:0000256" key="1">
    <source>
        <dbReference type="ARBA" id="ARBA00022676"/>
    </source>
</evidence>
<dbReference type="PANTHER" id="PTHR43285:SF2">
    <property type="entry name" value="ANTHRANILATE PHOSPHORIBOSYLTRANSFERASE"/>
    <property type="match status" value="1"/>
</dbReference>
<keyword evidence="2 3" id="KW-0808">Transferase</keyword>
<comment type="similarity">
    <text evidence="3">Belongs to the anthranilate phosphoribosyltransferase family.</text>
</comment>
<keyword evidence="3" id="KW-0822">Tryptophan biosynthesis</keyword>
<feature type="binding site" evidence="3">
    <location>
        <position position="137"/>
    </location>
    <ligand>
        <name>anthranilate</name>
        <dbReference type="ChEBI" id="CHEBI:16567"/>
        <label>1</label>
    </ligand>
</feature>
<keyword evidence="7" id="KW-1185">Reference proteome</keyword>
<protein>
    <recommendedName>
        <fullName evidence="3">Anthranilate phosphoribosyltransferase</fullName>
        <ecNumber evidence="3">2.4.2.18</ecNumber>
    </recommendedName>
</protein>
<sequence length="357" mass="38873">MGYKLNNSSLKKPCKSAKINVICVPLKMKNILNRLINHETLSKQEAKNILINISNGSYNPSQIASFLTVYMMRNITIDELAGFREALLELCISIDLSAYNTIDLCGTGGDGKDTFNISTLASFVTAGAGIKVAKHGNYGVSSISGSSNVMENLGVKFSNDKDYLEKCIDQAGICILHAPLFHPAMKNVAPIRKELAVKTFFNMLGPMVNPSFPKNQLVGVFNLELARMYSYLYQNTETNYTILHSLDGYDEISLTGNTKTITNKMEGMLKPEDFGVNILSQTDIQGGTTIEESAQMFLIIISGKGTEAQNNVVCANAGMAIATVNNLTPKQGFELAKESLLSGKGLEALKKLQQLSL</sequence>
<feature type="binding site" evidence="3">
    <location>
        <position position="106"/>
    </location>
    <ligand>
        <name>anthranilate</name>
        <dbReference type="ChEBI" id="CHEBI:16567"/>
        <label>1</label>
    </ligand>
</feature>
<comment type="catalytic activity">
    <reaction evidence="3">
        <text>N-(5-phospho-beta-D-ribosyl)anthranilate + diphosphate = 5-phospho-alpha-D-ribose 1-diphosphate + anthranilate</text>
        <dbReference type="Rhea" id="RHEA:11768"/>
        <dbReference type="ChEBI" id="CHEBI:16567"/>
        <dbReference type="ChEBI" id="CHEBI:18277"/>
        <dbReference type="ChEBI" id="CHEBI:33019"/>
        <dbReference type="ChEBI" id="CHEBI:58017"/>
        <dbReference type="EC" id="2.4.2.18"/>
    </reaction>
</comment>
<organism evidence="6 7">
    <name type="scientific">Flavobacterium swingsii</name>
    <dbReference type="NCBI Taxonomy" id="498292"/>
    <lineage>
        <taxon>Bacteria</taxon>
        <taxon>Pseudomonadati</taxon>
        <taxon>Bacteroidota</taxon>
        <taxon>Flavobacteriia</taxon>
        <taxon>Flavobacteriales</taxon>
        <taxon>Flavobacteriaceae</taxon>
        <taxon>Flavobacterium</taxon>
    </lineage>
</organism>
<feature type="binding site" evidence="3">
    <location>
        <position position="114"/>
    </location>
    <ligand>
        <name>5-phospho-alpha-D-ribose 1-diphosphate</name>
        <dbReference type="ChEBI" id="CHEBI:58017"/>
    </ligand>
</feature>
<feature type="binding site" evidence="3">
    <location>
        <position position="146"/>
    </location>
    <ligand>
        <name>5-phospho-alpha-D-ribose 1-diphosphate</name>
        <dbReference type="ChEBI" id="CHEBI:58017"/>
    </ligand>
</feature>
<dbReference type="GO" id="GO:0005829">
    <property type="term" value="C:cytosol"/>
    <property type="evidence" value="ECO:0007669"/>
    <property type="project" value="TreeGrafter"/>
</dbReference>
<dbReference type="InterPro" id="IPR005940">
    <property type="entry name" value="Anthranilate_Pribosyl_Tfrase"/>
</dbReference>
<evidence type="ECO:0000256" key="3">
    <source>
        <dbReference type="HAMAP-Rule" id="MF_00211"/>
    </source>
</evidence>
<dbReference type="EMBL" id="FOJT01000002">
    <property type="protein sequence ID" value="SFA87141.1"/>
    <property type="molecule type" value="Genomic_DNA"/>
</dbReference>
<feature type="binding site" evidence="3">
    <location>
        <position position="106"/>
    </location>
    <ligand>
        <name>5-phospho-alpha-D-ribose 1-diphosphate</name>
        <dbReference type="ChEBI" id="CHEBI:58017"/>
    </ligand>
</feature>
<dbReference type="InterPro" id="IPR000312">
    <property type="entry name" value="Glycosyl_Trfase_fam3"/>
</dbReference>
<comment type="function">
    <text evidence="3">Catalyzes the transfer of the phosphoribosyl group of 5-phosphorylribose-1-pyrophosphate (PRPP) to anthranilate to yield N-(5'-phosphoribosyl)-anthranilate (PRA).</text>
</comment>
<dbReference type="Pfam" id="PF02885">
    <property type="entry name" value="Glycos_trans_3N"/>
    <property type="match status" value="1"/>
</dbReference>
<dbReference type="GO" id="GO:0004048">
    <property type="term" value="F:anthranilate phosphoribosyltransferase activity"/>
    <property type="evidence" value="ECO:0007669"/>
    <property type="project" value="UniProtKB-UniRule"/>
</dbReference>
<dbReference type="PANTHER" id="PTHR43285">
    <property type="entry name" value="ANTHRANILATE PHOSPHORIBOSYLTRANSFERASE"/>
    <property type="match status" value="1"/>
</dbReference>
<evidence type="ECO:0000313" key="6">
    <source>
        <dbReference type="EMBL" id="SFA87141.1"/>
    </source>
</evidence>
<dbReference type="GO" id="GO:0000162">
    <property type="term" value="P:L-tryptophan biosynthetic process"/>
    <property type="evidence" value="ECO:0007669"/>
    <property type="project" value="UniProtKB-UniRule"/>
</dbReference>
<evidence type="ECO:0000259" key="5">
    <source>
        <dbReference type="Pfam" id="PF02885"/>
    </source>
</evidence>